<dbReference type="AlphaFoldDB" id="A0A2G3DXA1"/>
<dbReference type="InterPro" id="IPR050921">
    <property type="entry name" value="T4SS_GSP_E_ATPase"/>
</dbReference>
<organism evidence="3 4">
    <name type="scientific">Pseudobutyrivibrio ruminis</name>
    <dbReference type="NCBI Taxonomy" id="46206"/>
    <lineage>
        <taxon>Bacteria</taxon>
        <taxon>Bacillati</taxon>
        <taxon>Bacillota</taxon>
        <taxon>Clostridia</taxon>
        <taxon>Lachnospirales</taxon>
        <taxon>Lachnospiraceae</taxon>
        <taxon>Pseudobutyrivibrio</taxon>
    </lineage>
</organism>
<dbReference type="EMBL" id="PDYF01000008">
    <property type="protein sequence ID" value="PHU35495.1"/>
    <property type="molecule type" value="Genomic_DNA"/>
</dbReference>
<dbReference type="InterPro" id="IPR001482">
    <property type="entry name" value="T2SS/T4SS_dom"/>
</dbReference>
<dbReference type="SUPFAM" id="SSF52540">
    <property type="entry name" value="P-loop containing nucleoside triphosphate hydrolases"/>
    <property type="match status" value="1"/>
</dbReference>
<dbReference type="Proteomes" id="UP000225889">
    <property type="component" value="Unassembled WGS sequence"/>
</dbReference>
<dbReference type="PANTHER" id="PTHR30486">
    <property type="entry name" value="TWITCHING MOTILITY PROTEIN PILT"/>
    <property type="match status" value="1"/>
</dbReference>
<dbReference type="GO" id="GO:0016887">
    <property type="term" value="F:ATP hydrolysis activity"/>
    <property type="evidence" value="ECO:0007669"/>
    <property type="project" value="InterPro"/>
</dbReference>
<reference evidence="3 4" key="1">
    <citation type="submission" date="2017-10" db="EMBL/GenBank/DDBJ databases">
        <title>Resolving the taxonomy of Roseburia spp., Eubacterium rectale and Agathobacter spp. through phylogenomic analysis.</title>
        <authorList>
            <person name="Sheridan P.O."/>
            <person name="Walker A.W."/>
            <person name="Duncan S.H."/>
            <person name="Scott K.P."/>
            <person name="Toole P.W.O."/>
            <person name="Luis P."/>
            <person name="Flint H.J."/>
        </authorList>
    </citation>
    <scope>NUCLEOTIDE SEQUENCE [LARGE SCALE GENOMIC DNA]</scope>
    <source>
        <strain evidence="3 4">JK626</strain>
    </source>
</reference>
<dbReference type="PANTHER" id="PTHR30486:SF6">
    <property type="entry name" value="TYPE IV PILUS RETRACTATION ATPASE PILT"/>
    <property type="match status" value="1"/>
</dbReference>
<feature type="domain" description="Bacterial type II secretion system protein E" evidence="2">
    <location>
        <begin position="193"/>
        <end position="356"/>
    </location>
</feature>
<dbReference type="Gene3D" id="3.40.50.300">
    <property type="entry name" value="P-loop containing nucleotide triphosphate hydrolases"/>
    <property type="match status" value="1"/>
</dbReference>
<dbReference type="InterPro" id="IPR027417">
    <property type="entry name" value="P-loop_NTPase"/>
</dbReference>
<comment type="caution">
    <text evidence="3">The sequence shown here is derived from an EMBL/GenBank/DDBJ whole genome shotgun (WGS) entry which is preliminary data.</text>
</comment>
<dbReference type="Pfam" id="PF00437">
    <property type="entry name" value="T2SSE"/>
    <property type="match status" value="1"/>
</dbReference>
<protein>
    <recommendedName>
        <fullName evidence="2">Bacterial type II secretion system protein E domain-containing protein</fullName>
    </recommendedName>
</protein>
<dbReference type="RefSeq" id="WP_099391321.1">
    <property type="nucleotide sequence ID" value="NZ_PDYF01000008.1"/>
</dbReference>
<comment type="similarity">
    <text evidence="1">Belongs to the GSP E family.</text>
</comment>
<accession>A0A2G3DXA1</accession>
<evidence type="ECO:0000259" key="2">
    <source>
        <dbReference type="Pfam" id="PF00437"/>
    </source>
</evidence>
<evidence type="ECO:0000313" key="3">
    <source>
        <dbReference type="EMBL" id="PHU35495.1"/>
    </source>
</evidence>
<sequence length="415" mass="48543">MSELNYIPSAPKEHVLESSTYEVESFYNDAELMEIYKRLKANIIDINVSSIVKTVQGTEQDFLELMNRAKMYLYSDYNDLDEEIKRKILSMFQNAVFGYYVLTPLLNAQDVSDIKVLAWNRIVCKASGRRYETNVSFMSEQDYNDWYDRLRRIHRIKNNINTIATYCTDRKCDDAYYLRIDWQDRRLVSTDDNNIHIRKIPTEKYSWEYLKEAGMVDDDMVEYFRDRINNKYGFLISGSGGSGKTSLLNKLLDWIPFNESVLISQESDELYSDVHPQMQFEHTMAFDQGESHKEYSLEDELRLGLLQDIDNFVIGEIKGAEALYVFTTALNTGARFLGTIHSNDAASSVTRLAQCARYKSDYPMETLQEMLTVVPFVLVHMSHFGVREILEIDGYDYDMNRLKFRRVYKDVVKSK</sequence>
<name>A0A2G3DXA1_9FIRM</name>
<dbReference type="Gene3D" id="3.30.450.380">
    <property type="match status" value="1"/>
</dbReference>
<evidence type="ECO:0000256" key="1">
    <source>
        <dbReference type="ARBA" id="ARBA00006611"/>
    </source>
</evidence>
<reference evidence="3 4" key="2">
    <citation type="submission" date="2017-10" db="EMBL/GenBank/DDBJ databases">
        <authorList>
            <person name="Banno H."/>
            <person name="Chua N.-H."/>
        </authorList>
    </citation>
    <scope>NUCLEOTIDE SEQUENCE [LARGE SCALE GENOMIC DNA]</scope>
    <source>
        <strain evidence="3 4">JK626</strain>
    </source>
</reference>
<proteinExistence type="inferred from homology"/>
<evidence type="ECO:0000313" key="4">
    <source>
        <dbReference type="Proteomes" id="UP000225889"/>
    </source>
</evidence>
<gene>
    <name evidence="3" type="ORF">CSX01_02535</name>
</gene>